<evidence type="ECO:0000256" key="1">
    <source>
        <dbReference type="ARBA" id="ARBA00004141"/>
    </source>
</evidence>
<evidence type="ECO:0000256" key="4">
    <source>
        <dbReference type="ARBA" id="ARBA00022989"/>
    </source>
</evidence>
<comment type="caution">
    <text evidence="10">The sequence shown here is derived from an EMBL/GenBank/DDBJ whole genome shotgun (WGS) entry which is preliminary data.</text>
</comment>
<accession>A0ABD6EAL4</accession>
<evidence type="ECO:0000256" key="3">
    <source>
        <dbReference type="ARBA" id="ARBA00022692"/>
    </source>
</evidence>
<evidence type="ECO:0000256" key="8">
    <source>
        <dbReference type="SAM" id="Phobius"/>
    </source>
</evidence>
<evidence type="ECO:0000259" key="9">
    <source>
        <dbReference type="Pfam" id="PF07885"/>
    </source>
</evidence>
<keyword evidence="11" id="KW-1185">Reference proteome</keyword>
<dbReference type="EMBL" id="JBGFUD010001720">
    <property type="protein sequence ID" value="MFH4976675.1"/>
    <property type="molecule type" value="Genomic_DNA"/>
</dbReference>
<keyword evidence="7" id="KW-0407">Ion channel</keyword>
<feature type="domain" description="Potassium channel" evidence="9">
    <location>
        <begin position="103"/>
        <end position="156"/>
    </location>
</feature>
<dbReference type="Proteomes" id="UP001608902">
    <property type="component" value="Unassembled WGS sequence"/>
</dbReference>
<dbReference type="InterPro" id="IPR013099">
    <property type="entry name" value="K_chnl_dom"/>
</dbReference>
<dbReference type="GO" id="GO:0016020">
    <property type="term" value="C:membrane"/>
    <property type="evidence" value="ECO:0007669"/>
    <property type="project" value="UniProtKB-SubCell"/>
</dbReference>
<protein>
    <recommendedName>
        <fullName evidence="9">Potassium channel domain-containing protein</fullName>
    </recommendedName>
</protein>
<proteinExistence type="predicted"/>
<name>A0ABD6EAL4_9BILA</name>
<organism evidence="10 11">
    <name type="scientific">Gnathostoma spinigerum</name>
    <dbReference type="NCBI Taxonomy" id="75299"/>
    <lineage>
        <taxon>Eukaryota</taxon>
        <taxon>Metazoa</taxon>
        <taxon>Ecdysozoa</taxon>
        <taxon>Nematoda</taxon>
        <taxon>Chromadorea</taxon>
        <taxon>Rhabditida</taxon>
        <taxon>Spirurina</taxon>
        <taxon>Gnathostomatomorpha</taxon>
        <taxon>Gnathostomatoidea</taxon>
        <taxon>Gnathostomatidae</taxon>
        <taxon>Gnathostoma</taxon>
    </lineage>
</organism>
<dbReference type="AlphaFoldDB" id="A0ABD6EAL4"/>
<gene>
    <name evidence="10" type="ORF">AB6A40_003384</name>
</gene>
<dbReference type="PANTHER" id="PTHR11003:SF150">
    <property type="entry name" value="PROTEIN CBG08159"/>
    <property type="match status" value="1"/>
</dbReference>
<evidence type="ECO:0000256" key="7">
    <source>
        <dbReference type="ARBA" id="ARBA00023303"/>
    </source>
</evidence>
<dbReference type="Gene3D" id="1.10.287.70">
    <property type="match status" value="1"/>
</dbReference>
<evidence type="ECO:0000313" key="10">
    <source>
        <dbReference type="EMBL" id="MFH4976675.1"/>
    </source>
</evidence>
<dbReference type="InterPro" id="IPR003280">
    <property type="entry name" value="2pore_dom_K_chnl"/>
</dbReference>
<keyword evidence="5" id="KW-0406">Ion transport</keyword>
<evidence type="ECO:0000256" key="2">
    <source>
        <dbReference type="ARBA" id="ARBA00022448"/>
    </source>
</evidence>
<reference evidence="10 11" key="1">
    <citation type="submission" date="2024-08" db="EMBL/GenBank/DDBJ databases">
        <title>Gnathostoma spinigerum genome.</title>
        <authorList>
            <person name="Gonzalez-Bertolin B."/>
            <person name="Monzon S."/>
            <person name="Zaballos A."/>
            <person name="Jimenez P."/>
            <person name="Dekumyoy P."/>
            <person name="Varona S."/>
            <person name="Cuesta I."/>
            <person name="Sumanam S."/>
            <person name="Adisakwattana P."/>
            <person name="Gasser R.B."/>
            <person name="Hernandez-Gonzalez A."/>
            <person name="Young N.D."/>
            <person name="Perteguer M.J."/>
        </authorList>
    </citation>
    <scope>NUCLEOTIDE SEQUENCE [LARGE SCALE GENOMIC DNA]</scope>
    <source>
        <strain evidence="10">AL3</strain>
        <tissue evidence="10">Liver</tissue>
    </source>
</reference>
<keyword evidence="2" id="KW-0813">Transport</keyword>
<comment type="subcellular location">
    <subcellularLocation>
        <location evidence="1">Membrane</location>
        <topology evidence="1">Multi-pass membrane protein</topology>
    </subcellularLocation>
</comment>
<keyword evidence="3 8" id="KW-0812">Transmembrane</keyword>
<feature type="transmembrane region" description="Helical" evidence="8">
    <location>
        <begin position="215"/>
        <end position="235"/>
    </location>
</feature>
<dbReference type="PANTHER" id="PTHR11003">
    <property type="entry name" value="POTASSIUM CHANNEL, SUBFAMILY K"/>
    <property type="match status" value="1"/>
</dbReference>
<dbReference type="SUPFAM" id="SSF81324">
    <property type="entry name" value="Voltage-gated potassium channels"/>
    <property type="match status" value="1"/>
</dbReference>
<keyword evidence="6 8" id="KW-0472">Membrane</keyword>
<evidence type="ECO:0000256" key="6">
    <source>
        <dbReference type="ARBA" id="ARBA00023136"/>
    </source>
</evidence>
<feature type="transmembrane region" description="Helical" evidence="8">
    <location>
        <begin position="165"/>
        <end position="183"/>
    </location>
</feature>
<dbReference type="GO" id="GO:0034220">
    <property type="term" value="P:monoatomic ion transmembrane transport"/>
    <property type="evidence" value="ECO:0007669"/>
    <property type="project" value="UniProtKB-KW"/>
</dbReference>
<dbReference type="Pfam" id="PF07885">
    <property type="entry name" value="Ion_trans_2"/>
    <property type="match status" value="1"/>
</dbReference>
<sequence>MGGVQPKVELALRRTLFFSIFVLLYLLLGAFGFYILPRRQRSLACEENTERLDAHRSEMLNVLWSGTMAQSEHDWAHMANQKLDIYENALLSLCKPPPIPPRSFLNSFLHSFSLVTTVGLPDVETLTWAGKAFAMLYASFGIPLTMLYLGQCSKMISGLLPGDRALFTALVTVFLSAVLYDIVGGTKDDTPFLDAVLHVFLTVSTVGDCSGQPTLTLSLVCIFAISLCSIAFVVIERHIENCVQGMELAFGRQFGSLSRWLNASSIDDDRIIEEDEDQTEDD</sequence>
<evidence type="ECO:0000313" key="11">
    <source>
        <dbReference type="Proteomes" id="UP001608902"/>
    </source>
</evidence>
<feature type="transmembrane region" description="Helical" evidence="8">
    <location>
        <begin position="16"/>
        <end position="36"/>
    </location>
</feature>
<evidence type="ECO:0000256" key="5">
    <source>
        <dbReference type="ARBA" id="ARBA00023065"/>
    </source>
</evidence>
<keyword evidence="4 8" id="KW-1133">Transmembrane helix</keyword>